<evidence type="ECO:0000259" key="5">
    <source>
        <dbReference type="Pfam" id="PF00723"/>
    </source>
</evidence>
<dbReference type="Pfam" id="PF00723">
    <property type="entry name" value="Glyco_hydro_15"/>
    <property type="match status" value="1"/>
</dbReference>
<gene>
    <name evidence="7" type="primary">PHKA2_2</name>
    <name evidence="7" type="ORF">Ciccas_008856</name>
</gene>
<comment type="similarity">
    <text evidence="3">Belongs to the phosphorylase b kinase regulatory chain family.</text>
</comment>
<dbReference type="EMBL" id="JBJKFK010001650">
    <property type="protein sequence ID" value="KAL3312556.1"/>
    <property type="molecule type" value="Genomic_DNA"/>
</dbReference>
<evidence type="ECO:0000313" key="7">
    <source>
        <dbReference type="EMBL" id="KAL3312556.1"/>
    </source>
</evidence>
<dbReference type="InterPro" id="IPR008734">
    <property type="entry name" value="PHK_A/B_su"/>
</dbReference>
<dbReference type="InterPro" id="IPR045583">
    <property type="entry name" value="KPBA/B_C"/>
</dbReference>
<organism evidence="7 8">
    <name type="scientific">Cichlidogyrus casuarinus</name>
    <dbReference type="NCBI Taxonomy" id="1844966"/>
    <lineage>
        <taxon>Eukaryota</taxon>
        <taxon>Metazoa</taxon>
        <taxon>Spiralia</taxon>
        <taxon>Lophotrochozoa</taxon>
        <taxon>Platyhelminthes</taxon>
        <taxon>Monogenea</taxon>
        <taxon>Monopisthocotylea</taxon>
        <taxon>Dactylogyridea</taxon>
        <taxon>Ancyrocephalidae</taxon>
        <taxon>Cichlidogyrus</taxon>
    </lineage>
</organism>
<comment type="caution">
    <text evidence="7">The sequence shown here is derived from an EMBL/GenBank/DDBJ whole genome shotgun (WGS) entry which is preliminary data.</text>
</comment>
<dbReference type="Pfam" id="PF19292">
    <property type="entry name" value="KPBB_C"/>
    <property type="match status" value="1"/>
</dbReference>
<comment type="pathway">
    <text evidence="3">Glycan biosynthesis; glycogen metabolism.</text>
</comment>
<dbReference type="AlphaFoldDB" id="A0ABD2PYT5"/>
<keyword evidence="2 3" id="KW-0636">Prenylation</keyword>
<keyword evidence="2 3" id="KW-0449">Lipoprotein</keyword>
<comment type="subcellular location">
    <subcellularLocation>
        <location evidence="3">Cell membrane</location>
        <topology evidence="3">Lipid-anchor</topology>
        <orientation evidence="3">Cytoplasmic side</orientation>
    </subcellularLocation>
</comment>
<evidence type="ECO:0000256" key="4">
    <source>
        <dbReference type="SAM" id="MobiDB-lite"/>
    </source>
</evidence>
<feature type="lipid moiety-binding region" description="S-farnesyl cysteine" evidence="2">
    <location>
        <position position="584"/>
    </location>
</feature>
<dbReference type="GO" id="GO:0005886">
    <property type="term" value="C:plasma membrane"/>
    <property type="evidence" value="ECO:0007669"/>
    <property type="project" value="UniProtKB-SubCell"/>
</dbReference>
<comment type="function">
    <text evidence="3">Phosphorylase b kinase catalyzes the phosphorylation of serine in certain substrates, including troponin I.</text>
</comment>
<keyword evidence="8" id="KW-1185">Reference proteome</keyword>
<evidence type="ECO:0000256" key="1">
    <source>
        <dbReference type="ARBA" id="ARBA00023277"/>
    </source>
</evidence>
<accession>A0ABD2PYT5</accession>
<evidence type="ECO:0000313" key="8">
    <source>
        <dbReference type="Proteomes" id="UP001626550"/>
    </source>
</evidence>
<feature type="compositionally biased region" description="Basic and acidic residues" evidence="4">
    <location>
        <begin position="8"/>
        <end position="24"/>
    </location>
</feature>
<keyword evidence="1 3" id="KW-0119">Carbohydrate metabolism</keyword>
<keyword evidence="3" id="KW-0472">Membrane</keyword>
<dbReference type="GO" id="GO:0005977">
    <property type="term" value="P:glycogen metabolic process"/>
    <property type="evidence" value="ECO:0007669"/>
    <property type="project" value="UniProtKB-KW"/>
</dbReference>
<keyword evidence="3" id="KW-0321">Glycogen metabolism</keyword>
<sequence>MSKATSELAREENAADEDTRSDYEFQRPANVSVEGSIMSAPKLRLYKVEEDHPSHSPRVRKIHVGVQGIANHHLLKGDQGDARTRKAALKRIVTPYNLQVKMDHSLRRISGQETVSELQELSPEAIIERLAHTDNLAEQAEILGTLKQLKGLDWDTKMDAKSSSTTTVRDLLKEVYERASVSTSWFILRYTAGLLGKRIDTLAKALTDILILQKQVTVGLPPEPREKVITAPLAPCQIAELIQQASGEDSLMAMLTQEILVYLAMIARTQPQLLRQMLRLRIGLIIQMMGSELARSMECSSTEDALFRLFSMSPFDTKRLLLNLLSGNEVRRPRHHHSWTSSQGKTVMKKSTGVRHAALIAAAASFDENSAAFQETSDIIKEEEDLERTREQWCRRRKIDGALNRCPPGFYERIYLLLERVNGLKLGDSVIHQSLTKEMTRGEIKFALKVENCINCITTPEYRQLCVEAMMVLGTMISHDTDRVIELHCIICVDDLVAHAHRLFLEDHQKNKANAILCCASQINSDENQTPKELHCCGPHNICKHFFDTPPAGRYGTMSYLVRALTFFIKDSVPSKNGKLAINCAVQ</sequence>
<keyword evidence="3" id="KW-0112">Calmodulin-binding</keyword>
<feature type="domain" description="Phosphorylase b kinase regulatory subunit alpha/beta C-terminal" evidence="6">
    <location>
        <begin position="378"/>
        <end position="514"/>
    </location>
</feature>
<dbReference type="PANTHER" id="PTHR10749:SF7">
    <property type="entry name" value="PHOSPHORYLASE B KINASE REGULATORY SUBUNIT ALPHA-RELATED"/>
    <property type="match status" value="1"/>
</dbReference>
<dbReference type="InterPro" id="IPR011613">
    <property type="entry name" value="GH15-like"/>
</dbReference>
<comment type="PTM">
    <text evidence="2">Although the final Cys may be farnesylated, the terminal tripeptide is probably not removed, and the C-terminus is not methylated.</text>
</comment>
<evidence type="ECO:0000256" key="3">
    <source>
        <dbReference type="RuleBase" id="RU364123"/>
    </source>
</evidence>
<name>A0ABD2PYT5_9PLAT</name>
<reference evidence="7 8" key="1">
    <citation type="submission" date="2024-11" db="EMBL/GenBank/DDBJ databases">
        <title>Adaptive evolution of stress response genes in parasites aligns with host niche diversity.</title>
        <authorList>
            <person name="Hahn C."/>
            <person name="Resl P."/>
        </authorList>
    </citation>
    <scope>NUCLEOTIDE SEQUENCE [LARGE SCALE GENOMIC DNA]</scope>
    <source>
        <strain evidence="7">EGGRZ-B1_66</strain>
        <tissue evidence="7">Body</tissue>
    </source>
</reference>
<proteinExistence type="inferred from homology"/>
<evidence type="ECO:0000256" key="2">
    <source>
        <dbReference type="PIRSR" id="PIRSR608734-50"/>
    </source>
</evidence>
<keyword evidence="3" id="KW-1003">Cell membrane</keyword>
<evidence type="ECO:0000259" key="6">
    <source>
        <dbReference type="Pfam" id="PF19292"/>
    </source>
</evidence>
<feature type="domain" description="GH15-like" evidence="5">
    <location>
        <begin position="165"/>
        <end position="283"/>
    </location>
</feature>
<protein>
    <recommendedName>
        <fullName evidence="3">Phosphorylase b kinase regulatory subunit</fullName>
    </recommendedName>
</protein>
<dbReference type="PANTHER" id="PTHR10749">
    <property type="entry name" value="PHOSPHORYLASE B KINASE REGULATORY SUBUNIT"/>
    <property type="match status" value="1"/>
</dbReference>
<dbReference type="GO" id="GO:0005516">
    <property type="term" value="F:calmodulin binding"/>
    <property type="evidence" value="ECO:0007669"/>
    <property type="project" value="UniProtKB-KW"/>
</dbReference>
<dbReference type="Proteomes" id="UP001626550">
    <property type="component" value="Unassembled WGS sequence"/>
</dbReference>
<feature type="region of interest" description="Disordered" evidence="4">
    <location>
        <begin position="1"/>
        <end position="24"/>
    </location>
</feature>